<dbReference type="EMBL" id="JBHUCX010000097">
    <property type="protein sequence ID" value="MFD1677652.1"/>
    <property type="molecule type" value="Genomic_DNA"/>
</dbReference>
<gene>
    <name evidence="2" type="ORF">ACFSB2_23600</name>
</gene>
<keyword evidence="1" id="KW-0472">Membrane</keyword>
<reference evidence="3" key="1">
    <citation type="journal article" date="2019" name="Int. J. Syst. Evol. Microbiol.">
        <title>The Global Catalogue of Microorganisms (GCM) 10K type strain sequencing project: providing services to taxonomists for standard genome sequencing and annotation.</title>
        <authorList>
            <consortium name="The Broad Institute Genomics Platform"/>
            <consortium name="The Broad Institute Genome Sequencing Center for Infectious Disease"/>
            <person name="Wu L."/>
            <person name="Ma J."/>
        </authorList>
    </citation>
    <scope>NUCLEOTIDE SEQUENCE [LARGE SCALE GENOMIC DNA]</scope>
    <source>
        <strain evidence="3">CGMCC 1.12286</strain>
    </source>
</reference>
<organism evidence="2 3">
    <name type="scientific">Alicyclobacillus fodiniaquatilis</name>
    <dbReference type="NCBI Taxonomy" id="1661150"/>
    <lineage>
        <taxon>Bacteria</taxon>
        <taxon>Bacillati</taxon>
        <taxon>Bacillota</taxon>
        <taxon>Bacilli</taxon>
        <taxon>Bacillales</taxon>
        <taxon>Alicyclobacillaceae</taxon>
        <taxon>Alicyclobacillus</taxon>
    </lineage>
</organism>
<sequence>MPRLKKIINIYAVTEVTIVAFAYTWCIALVDIYQTSDQSGRLLYWYIIAYFAFILFTRSTIEVIVMNILSIVSLPFVFLLPQIQEAGPYMLEGEPYIQVFGTLLALCIQLPLYYFVIRPLRRKWVRSRSREYRLIAVLFTLVFVATIFVLV</sequence>
<accession>A0ABW4JN56</accession>
<name>A0ABW4JN56_9BACL</name>
<protein>
    <submittedName>
        <fullName evidence="2">Uncharacterized protein</fullName>
    </submittedName>
</protein>
<keyword evidence="1" id="KW-1133">Transmembrane helix</keyword>
<feature type="transmembrane region" description="Helical" evidence="1">
    <location>
        <begin position="64"/>
        <end position="83"/>
    </location>
</feature>
<feature type="transmembrane region" description="Helical" evidence="1">
    <location>
        <begin position="132"/>
        <end position="150"/>
    </location>
</feature>
<keyword evidence="1" id="KW-0812">Transmembrane</keyword>
<feature type="transmembrane region" description="Helical" evidence="1">
    <location>
        <begin position="42"/>
        <end position="57"/>
    </location>
</feature>
<comment type="caution">
    <text evidence="2">The sequence shown here is derived from an EMBL/GenBank/DDBJ whole genome shotgun (WGS) entry which is preliminary data.</text>
</comment>
<dbReference type="RefSeq" id="WP_377945564.1">
    <property type="nucleotide sequence ID" value="NZ_JBHUCX010000097.1"/>
</dbReference>
<evidence type="ECO:0000256" key="1">
    <source>
        <dbReference type="SAM" id="Phobius"/>
    </source>
</evidence>
<keyword evidence="3" id="KW-1185">Reference proteome</keyword>
<feature type="transmembrane region" description="Helical" evidence="1">
    <location>
        <begin position="7"/>
        <end position="30"/>
    </location>
</feature>
<proteinExistence type="predicted"/>
<evidence type="ECO:0000313" key="3">
    <source>
        <dbReference type="Proteomes" id="UP001597079"/>
    </source>
</evidence>
<feature type="transmembrane region" description="Helical" evidence="1">
    <location>
        <begin position="95"/>
        <end position="116"/>
    </location>
</feature>
<evidence type="ECO:0000313" key="2">
    <source>
        <dbReference type="EMBL" id="MFD1677652.1"/>
    </source>
</evidence>
<dbReference type="Proteomes" id="UP001597079">
    <property type="component" value="Unassembled WGS sequence"/>
</dbReference>